<protein>
    <recommendedName>
        <fullName evidence="4">G protein-coupled receptor</fullName>
    </recommendedName>
</protein>
<evidence type="ECO:0000313" key="3">
    <source>
        <dbReference type="Proteomes" id="UP001432027"/>
    </source>
</evidence>
<feature type="transmembrane region" description="Helical" evidence="1">
    <location>
        <begin position="138"/>
        <end position="157"/>
    </location>
</feature>
<accession>A0AAV5U3S2</accession>
<keyword evidence="1" id="KW-0812">Transmembrane</keyword>
<feature type="transmembrane region" description="Helical" evidence="1">
    <location>
        <begin position="97"/>
        <end position="117"/>
    </location>
</feature>
<dbReference type="Proteomes" id="UP001432027">
    <property type="component" value="Unassembled WGS sequence"/>
</dbReference>
<sequence>VIQMTLRKYLEDSLNWREGEIPPSQNVKKYFRCLFGLLSTRIVFVIVKLLACYEAVLMMEEVIGREDVFHFMTRNEYATDGYFWPLRRFADLLGGNMLTVSLLLLLISNLVSLISLASVEEVIPDRYKWFSRRLTPIGLLYIMIISALYSGWCVFIVNLYEWETRRLEYVFISKIILFLVKLIFDFWMVAIDFQTIRYVLYLIKIKEADLEASMYFPSTDRRLLL</sequence>
<dbReference type="AlphaFoldDB" id="A0AAV5U3S2"/>
<keyword evidence="3" id="KW-1185">Reference proteome</keyword>
<keyword evidence="1" id="KW-1133">Transmembrane helix</keyword>
<evidence type="ECO:0008006" key="4">
    <source>
        <dbReference type="Google" id="ProtNLM"/>
    </source>
</evidence>
<feature type="non-terminal residue" evidence="2">
    <location>
        <position position="1"/>
    </location>
</feature>
<dbReference type="EMBL" id="BTSX01000005">
    <property type="protein sequence ID" value="GMT00804.1"/>
    <property type="molecule type" value="Genomic_DNA"/>
</dbReference>
<keyword evidence="1" id="KW-0472">Membrane</keyword>
<comment type="caution">
    <text evidence="2">The sequence shown here is derived from an EMBL/GenBank/DDBJ whole genome shotgun (WGS) entry which is preliminary data.</text>
</comment>
<proteinExistence type="predicted"/>
<evidence type="ECO:0000256" key="1">
    <source>
        <dbReference type="SAM" id="Phobius"/>
    </source>
</evidence>
<feature type="transmembrane region" description="Helical" evidence="1">
    <location>
        <begin position="169"/>
        <end position="191"/>
    </location>
</feature>
<organism evidence="2 3">
    <name type="scientific">Pristionchus entomophagus</name>
    <dbReference type="NCBI Taxonomy" id="358040"/>
    <lineage>
        <taxon>Eukaryota</taxon>
        <taxon>Metazoa</taxon>
        <taxon>Ecdysozoa</taxon>
        <taxon>Nematoda</taxon>
        <taxon>Chromadorea</taxon>
        <taxon>Rhabditida</taxon>
        <taxon>Rhabditina</taxon>
        <taxon>Diplogasteromorpha</taxon>
        <taxon>Diplogasteroidea</taxon>
        <taxon>Neodiplogasteridae</taxon>
        <taxon>Pristionchus</taxon>
    </lineage>
</organism>
<name>A0AAV5U3S2_9BILA</name>
<evidence type="ECO:0000313" key="2">
    <source>
        <dbReference type="EMBL" id="GMT00804.1"/>
    </source>
</evidence>
<gene>
    <name evidence="2" type="ORF">PENTCL1PPCAC_22978</name>
</gene>
<reference evidence="2" key="1">
    <citation type="submission" date="2023-10" db="EMBL/GenBank/DDBJ databases">
        <title>Genome assembly of Pristionchus species.</title>
        <authorList>
            <person name="Yoshida K."/>
            <person name="Sommer R.J."/>
        </authorList>
    </citation>
    <scope>NUCLEOTIDE SEQUENCE</scope>
    <source>
        <strain evidence="2">RS0144</strain>
    </source>
</reference>